<gene>
    <name evidence="3" type="ORF">B9Z65_1882</name>
</gene>
<dbReference type="PANTHER" id="PTHR46082:SF11">
    <property type="entry name" value="AAA+ ATPASE DOMAIN-CONTAINING PROTEIN-RELATED"/>
    <property type="match status" value="1"/>
</dbReference>
<dbReference type="Pfam" id="PF24883">
    <property type="entry name" value="NPHP3_N"/>
    <property type="match status" value="1"/>
</dbReference>
<dbReference type="InterPro" id="IPR053137">
    <property type="entry name" value="NLR-like"/>
</dbReference>
<dbReference type="AlphaFoldDB" id="A0A2P7YL59"/>
<dbReference type="EMBL" id="NHZQ01000419">
    <property type="protein sequence ID" value="PSK36699.1"/>
    <property type="molecule type" value="Genomic_DNA"/>
</dbReference>
<evidence type="ECO:0000313" key="3">
    <source>
        <dbReference type="EMBL" id="PSK36699.1"/>
    </source>
</evidence>
<dbReference type="GO" id="GO:0009116">
    <property type="term" value="P:nucleoside metabolic process"/>
    <property type="evidence" value="ECO:0007669"/>
    <property type="project" value="InterPro"/>
</dbReference>
<protein>
    <recommendedName>
        <fullName evidence="2">Nephrocystin 3-like N-terminal domain-containing protein</fullName>
    </recommendedName>
</protein>
<keyword evidence="1" id="KW-0677">Repeat</keyword>
<dbReference type="Proteomes" id="UP000243723">
    <property type="component" value="Unassembled WGS sequence"/>
</dbReference>
<dbReference type="OrthoDB" id="1577640at2759"/>
<dbReference type="InterPro" id="IPR027417">
    <property type="entry name" value="P-loop_NTPase"/>
</dbReference>
<keyword evidence="4" id="KW-1185">Reference proteome</keyword>
<dbReference type="STRING" id="40998.A0A2P7YL59"/>
<dbReference type="Gene3D" id="3.40.50.1580">
    <property type="entry name" value="Nucleoside phosphorylase domain"/>
    <property type="match status" value="1"/>
</dbReference>
<dbReference type="SUPFAM" id="SSF52540">
    <property type="entry name" value="P-loop containing nucleoside triphosphate hydrolases"/>
    <property type="match status" value="1"/>
</dbReference>
<dbReference type="PANTHER" id="PTHR46082">
    <property type="entry name" value="ATP/GTP-BINDING PROTEIN-RELATED"/>
    <property type="match status" value="1"/>
</dbReference>
<organism evidence="3 4">
    <name type="scientific">Elsinoe australis</name>
    <dbReference type="NCBI Taxonomy" id="40998"/>
    <lineage>
        <taxon>Eukaryota</taxon>
        <taxon>Fungi</taxon>
        <taxon>Dikarya</taxon>
        <taxon>Ascomycota</taxon>
        <taxon>Pezizomycotina</taxon>
        <taxon>Dothideomycetes</taxon>
        <taxon>Dothideomycetidae</taxon>
        <taxon>Myriangiales</taxon>
        <taxon>Elsinoaceae</taxon>
        <taxon>Elsinoe</taxon>
    </lineage>
</organism>
<feature type="domain" description="Nephrocystin 3-like N-terminal" evidence="2">
    <location>
        <begin position="390"/>
        <end position="545"/>
    </location>
</feature>
<dbReference type="GO" id="GO:0003824">
    <property type="term" value="F:catalytic activity"/>
    <property type="evidence" value="ECO:0007669"/>
    <property type="project" value="InterPro"/>
</dbReference>
<accession>A0A2P7YL59</accession>
<reference evidence="3 4" key="1">
    <citation type="submission" date="2017-05" db="EMBL/GenBank/DDBJ databases">
        <title>Draft genome sequence of Elsinoe australis.</title>
        <authorList>
            <person name="Cheng Q."/>
        </authorList>
    </citation>
    <scope>NUCLEOTIDE SEQUENCE [LARGE SCALE GENOMIC DNA]</scope>
    <source>
        <strain evidence="3 4">NL1</strain>
    </source>
</reference>
<evidence type="ECO:0000259" key="2">
    <source>
        <dbReference type="Pfam" id="PF24883"/>
    </source>
</evidence>
<comment type="caution">
    <text evidence="3">The sequence shown here is derived from an EMBL/GenBank/DDBJ whole genome shotgun (WGS) entry which is preliminary data.</text>
</comment>
<evidence type="ECO:0000313" key="4">
    <source>
        <dbReference type="Proteomes" id="UP000243723"/>
    </source>
</evidence>
<name>A0A2P7YL59_9PEZI</name>
<dbReference type="SUPFAM" id="SSF53167">
    <property type="entry name" value="Purine and uridine phosphorylases"/>
    <property type="match status" value="1"/>
</dbReference>
<dbReference type="InterPro" id="IPR035994">
    <property type="entry name" value="Nucleoside_phosphorylase_sf"/>
</dbReference>
<proteinExistence type="predicted"/>
<dbReference type="InterPro" id="IPR056884">
    <property type="entry name" value="NPHP3-like_N"/>
</dbReference>
<dbReference type="Gene3D" id="3.40.50.300">
    <property type="entry name" value="P-loop containing nucleotide triphosphate hydrolases"/>
    <property type="match status" value="1"/>
</dbReference>
<sequence length="616" mass="67547">MSVPDNSQVQVGWICALEVEYTAACLSLDDELGSPKSKSSNDPNTYTIGRIGSIFVVVAVLPEGEYGTNAAALVASHLVNSFPNVKFGLMVGIGGGAPSRKNDIRLGDVVVSIPGAVSGGVIQYDLGKDIQGEEFLQTGHLNASPIALRTTVTALKSQYSREGHNIQESIASRLAKVRPRTRRTLARPAEETDRLVKSNIPHKEDGDGTCSACAGQEAQAYVQRRRRSPEEDDDDDPAIHYGTIASGNRLIKNGIFRDKLANAQGILCFEMEAAGLMNHFPCIVIRGICDYADSHKSKEWQGYAAMTAAAYAQNILLKIAVPDLESLQSAKQVIESVSERVEQLLDHTLESKSTLARLSTDALDREVLSWLKAPDVSQNMNDAYSRRSHGTGDWLLTHPRFQSWLADSKSLTWLRGISGSGKTVLASTVVYHLQQNNTNVIYHFFSFVDAQKQSLAGMLRGLTAQLFRKFTEARAALHDLWSHCKASEPSIEQLQDVLAVMLSRVGRIAIIIDAVDECAEVTSSLVVLRKILHDDTIDTPIFTSSQGRAEIDWTISQTWAQPHSILNLDRSTVDKDIRAYVTQTIEEDTDFVRRWGNNVTAQTRILDALSNGANGV</sequence>
<evidence type="ECO:0000256" key="1">
    <source>
        <dbReference type="ARBA" id="ARBA00022737"/>
    </source>
</evidence>